<dbReference type="SUPFAM" id="SSF103039">
    <property type="entry name" value="CheC-like"/>
    <property type="match status" value="1"/>
</dbReference>
<dbReference type="Gene3D" id="3.40.50.2300">
    <property type="match status" value="1"/>
</dbReference>
<keyword evidence="2 3" id="KW-0597">Phosphoprotein</keyword>
<dbReference type="SUPFAM" id="SSF52172">
    <property type="entry name" value="CheY-like"/>
    <property type="match status" value="1"/>
</dbReference>
<evidence type="ECO:0000313" key="5">
    <source>
        <dbReference type="EMBL" id="KLV08615.1"/>
    </source>
</evidence>
<evidence type="ECO:0000313" key="6">
    <source>
        <dbReference type="Proteomes" id="UP000035909"/>
    </source>
</evidence>
<protein>
    <submittedName>
        <fullName evidence="5">Chemotaxis protein CheC</fullName>
    </submittedName>
</protein>
<organism evidence="5 6">
    <name type="scientific">Photobacterium ganghwense</name>
    <dbReference type="NCBI Taxonomy" id="320778"/>
    <lineage>
        <taxon>Bacteria</taxon>
        <taxon>Pseudomonadati</taxon>
        <taxon>Pseudomonadota</taxon>
        <taxon>Gammaproteobacteria</taxon>
        <taxon>Vibrionales</taxon>
        <taxon>Vibrionaceae</taxon>
        <taxon>Photobacterium</taxon>
    </lineage>
</organism>
<evidence type="ECO:0000256" key="1">
    <source>
        <dbReference type="ARBA" id="ARBA00022500"/>
    </source>
</evidence>
<dbReference type="Gene3D" id="3.40.1550.10">
    <property type="entry name" value="CheC-like"/>
    <property type="match status" value="1"/>
</dbReference>
<dbReference type="Pfam" id="PF00072">
    <property type="entry name" value="Response_reg"/>
    <property type="match status" value="1"/>
</dbReference>
<name>A0A0J1HA83_9GAMM</name>
<dbReference type="GO" id="GO:0000160">
    <property type="term" value="P:phosphorelay signal transduction system"/>
    <property type="evidence" value="ECO:0007669"/>
    <property type="project" value="InterPro"/>
</dbReference>
<dbReference type="GO" id="GO:0006935">
    <property type="term" value="P:chemotaxis"/>
    <property type="evidence" value="ECO:0007669"/>
    <property type="project" value="UniProtKB-KW"/>
</dbReference>
<dbReference type="PROSITE" id="PS50110">
    <property type="entry name" value="RESPONSE_REGULATORY"/>
    <property type="match status" value="1"/>
</dbReference>
<gene>
    <name evidence="5" type="ORF">ABT57_12325</name>
</gene>
<dbReference type="CDD" id="cd17910">
    <property type="entry name" value="CheC_ClassII"/>
    <property type="match status" value="1"/>
</dbReference>
<dbReference type="PANTHER" id="PTHR44591">
    <property type="entry name" value="STRESS RESPONSE REGULATOR PROTEIN 1"/>
    <property type="match status" value="1"/>
</dbReference>
<dbReference type="CDD" id="cd17593">
    <property type="entry name" value="REC_CheC-like"/>
    <property type="match status" value="1"/>
</dbReference>
<reference evidence="5 6" key="1">
    <citation type="submission" date="2015-05" db="EMBL/GenBank/DDBJ databases">
        <title>Photobacterium galathea sp. nov.</title>
        <authorList>
            <person name="Machado H."/>
            <person name="Gram L."/>
        </authorList>
    </citation>
    <scope>NUCLEOTIDE SEQUENCE [LARGE SCALE GENOMIC DNA]</scope>
    <source>
        <strain evidence="5 6">DSM 22954</strain>
    </source>
</reference>
<dbReference type="PANTHER" id="PTHR44591:SF24">
    <property type="entry name" value="PROTEIN-GLUTAMATE METHYLESTERASE_PROTEIN-GLUTAMINE GLUTAMINASE 1"/>
    <property type="match status" value="1"/>
</dbReference>
<dbReference type="PATRIC" id="fig|320778.3.peg.2688"/>
<sequence>MRRHEFVQSKKTILICDDSPVVHKAVMKYLGDAEALTLLNAENGEQAIECMKQHKVDVLFLDLTMPVMDGFEVLQTLPVNPYPTKIIILSADVQKQAMERCIQNGATFFLPKPFNQAILVKALERVGITLAFHQASYSDTASTQNVSLQTEVHQTDSPETNSYVHQNSHPNALSAAASSSTSAIASTQPDRNHVGQDDFLTVFKEVANVALGRGAAIISDHFGEFIKMPMPNVAMLSTGELAMAILDIKQQAQSKAIAQRFVGGGIHGEALVCLHGQDIKAFGYRLGFGQKDEFKSEVVMDIANLMVSSFLVSLSEQMNIPFSVRQPVVMEDYMVWGEGKRDQRELFTVEYCYQSENLDVECNVLFMMDHNSTEVIKRVMETLH</sequence>
<feature type="domain" description="Response regulatory" evidence="4">
    <location>
        <begin position="12"/>
        <end position="127"/>
    </location>
</feature>
<proteinExistence type="predicted"/>
<accession>A0A0J1HA83</accession>
<keyword evidence="6" id="KW-1185">Reference proteome</keyword>
<dbReference type="AlphaFoldDB" id="A0A0J1HA83"/>
<feature type="modified residue" description="4-aspartylphosphate" evidence="3">
    <location>
        <position position="62"/>
    </location>
</feature>
<dbReference type="InterPro" id="IPR028976">
    <property type="entry name" value="CheC-like_sf"/>
</dbReference>
<keyword evidence="1" id="KW-0145">Chemotaxis</keyword>
<dbReference type="InterPro" id="IPR050595">
    <property type="entry name" value="Bact_response_regulator"/>
</dbReference>
<dbReference type="Proteomes" id="UP000035909">
    <property type="component" value="Unassembled WGS sequence"/>
</dbReference>
<dbReference type="InterPro" id="IPR001789">
    <property type="entry name" value="Sig_transdc_resp-reg_receiver"/>
</dbReference>
<evidence type="ECO:0000256" key="2">
    <source>
        <dbReference type="ARBA" id="ARBA00022553"/>
    </source>
</evidence>
<dbReference type="SMART" id="SM00448">
    <property type="entry name" value="REC"/>
    <property type="match status" value="1"/>
</dbReference>
<evidence type="ECO:0000256" key="3">
    <source>
        <dbReference type="PROSITE-ProRule" id="PRU00169"/>
    </source>
</evidence>
<dbReference type="STRING" id="320778.ABT57_12325"/>
<dbReference type="InterPro" id="IPR011006">
    <property type="entry name" value="CheY-like_superfamily"/>
</dbReference>
<evidence type="ECO:0000259" key="4">
    <source>
        <dbReference type="PROSITE" id="PS50110"/>
    </source>
</evidence>
<comment type="caution">
    <text evidence="5">The sequence shown here is derived from an EMBL/GenBank/DDBJ whole genome shotgun (WGS) entry which is preliminary data.</text>
</comment>
<dbReference type="EMBL" id="LDOU01000013">
    <property type="protein sequence ID" value="KLV08615.1"/>
    <property type="molecule type" value="Genomic_DNA"/>
</dbReference>